<protein>
    <recommendedName>
        <fullName evidence="4">Glycosyltransferase RgtA/B/C/D-like domain-containing protein</fullName>
    </recommendedName>
</protein>
<organism evidence="2 3">
    <name type="scientific">Candidatus Woesebacteria bacterium RIFOXYB1_FULL_41_13</name>
    <dbReference type="NCBI Taxonomy" id="1802540"/>
    <lineage>
        <taxon>Bacteria</taxon>
        <taxon>Candidatus Woeseibacteriota</taxon>
    </lineage>
</organism>
<evidence type="ECO:0000313" key="2">
    <source>
        <dbReference type="EMBL" id="OGM81692.1"/>
    </source>
</evidence>
<sequence>MERILMGGIVGFTFLTLVSYILIVLNIPFLIVPIVILCAIFVAKPLGRSIKDIKIKFNLQTIIVIAVFVLGIAGQMAVISPSGITQNGNLLFWSAHGHDGPWHIALMEEVKKGWPFENPIFAGEKLVNYHFFSDILPAMVSKYTGISNFNLYFRIFPFFYSLFLGASAYFLTKSLSKSKSAPIWATVFTYFAGSFGFIVTYLKGRTIGGESIFWATQPQSAGGNPPQIISGFIFLAAIYFYLNLNSQQNKSAKRILFVICVLLFGTLVSFKVYAGVVALISLGVAGLWQLIKERKFETLILAFISGLLSVLLYFPNTSGSTSFLIFQPWWYVRTMIVEPSRLNLLDWELRRQTYIYEHNWKRVIFLEGVGFLILFFGNLGMRFLGLWELLKTHIFIKAAIVISIILPLLFLQKGVASNTSQFLQYFVLLFGILAGIQISKIPSKLRYILAPVVVILMLPTQIGLLNEFYSRPAFAKISQNEIVALDFIRENTPGDTVILTPPYNQYLDLKDTTQNVWDWFDTSYVSALSARRTYFDDYEQADIMGYNWRPRLETKKTVFENKDLTTVSEAFKETNANILYYPKSVKPIIEPSAYGLNLIFENEDVEVWKTN</sequence>
<feature type="transmembrane region" description="Helical" evidence="1">
    <location>
        <begin position="256"/>
        <end position="284"/>
    </location>
</feature>
<evidence type="ECO:0000313" key="3">
    <source>
        <dbReference type="Proteomes" id="UP000178937"/>
    </source>
</evidence>
<dbReference type="AlphaFoldDB" id="A0A1F8CZM5"/>
<keyword evidence="1" id="KW-0812">Transmembrane</keyword>
<reference evidence="2 3" key="1">
    <citation type="journal article" date="2016" name="Nat. Commun.">
        <title>Thousands of microbial genomes shed light on interconnected biogeochemical processes in an aquifer system.</title>
        <authorList>
            <person name="Anantharaman K."/>
            <person name="Brown C.T."/>
            <person name="Hug L.A."/>
            <person name="Sharon I."/>
            <person name="Castelle C.J."/>
            <person name="Probst A.J."/>
            <person name="Thomas B.C."/>
            <person name="Singh A."/>
            <person name="Wilkins M.J."/>
            <person name="Karaoz U."/>
            <person name="Brodie E.L."/>
            <person name="Williams K.H."/>
            <person name="Hubbard S.S."/>
            <person name="Banfield J.F."/>
        </authorList>
    </citation>
    <scope>NUCLEOTIDE SEQUENCE [LARGE SCALE GENOMIC DNA]</scope>
</reference>
<gene>
    <name evidence="2" type="ORF">A2393_01210</name>
</gene>
<proteinExistence type="predicted"/>
<feature type="transmembrane region" description="Helical" evidence="1">
    <location>
        <begin position="447"/>
        <end position="469"/>
    </location>
</feature>
<accession>A0A1F8CZM5</accession>
<evidence type="ECO:0008006" key="4">
    <source>
        <dbReference type="Google" id="ProtNLM"/>
    </source>
</evidence>
<feature type="transmembrane region" description="Helical" evidence="1">
    <location>
        <begin position="151"/>
        <end position="171"/>
    </location>
</feature>
<dbReference type="Proteomes" id="UP000178937">
    <property type="component" value="Unassembled WGS sequence"/>
</dbReference>
<feature type="transmembrane region" description="Helical" evidence="1">
    <location>
        <begin position="296"/>
        <end position="314"/>
    </location>
</feature>
<feature type="transmembrane region" description="Helical" evidence="1">
    <location>
        <begin position="183"/>
        <end position="202"/>
    </location>
</feature>
<name>A0A1F8CZM5_9BACT</name>
<feature type="transmembrane region" description="Helical" evidence="1">
    <location>
        <begin position="20"/>
        <end position="42"/>
    </location>
</feature>
<keyword evidence="1" id="KW-1133">Transmembrane helix</keyword>
<feature type="transmembrane region" description="Helical" evidence="1">
    <location>
        <begin position="422"/>
        <end position="441"/>
    </location>
</feature>
<feature type="transmembrane region" description="Helical" evidence="1">
    <location>
        <begin position="390"/>
        <end position="410"/>
    </location>
</feature>
<keyword evidence="1" id="KW-0472">Membrane</keyword>
<feature type="transmembrane region" description="Helical" evidence="1">
    <location>
        <begin position="227"/>
        <end position="244"/>
    </location>
</feature>
<dbReference type="EMBL" id="MGIA01000007">
    <property type="protein sequence ID" value="OGM81692.1"/>
    <property type="molecule type" value="Genomic_DNA"/>
</dbReference>
<feature type="transmembrane region" description="Helical" evidence="1">
    <location>
        <begin position="363"/>
        <end position="384"/>
    </location>
</feature>
<comment type="caution">
    <text evidence="2">The sequence shown here is derived from an EMBL/GenBank/DDBJ whole genome shotgun (WGS) entry which is preliminary data.</text>
</comment>
<feature type="transmembrane region" description="Helical" evidence="1">
    <location>
        <begin position="62"/>
        <end position="84"/>
    </location>
</feature>
<evidence type="ECO:0000256" key="1">
    <source>
        <dbReference type="SAM" id="Phobius"/>
    </source>
</evidence>